<dbReference type="SUPFAM" id="SSF54909">
    <property type="entry name" value="Dimeric alpha+beta barrel"/>
    <property type="match status" value="1"/>
</dbReference>
<dbReference type="GO" id="GO:0006355">
    <property type="term" value="P:regulation of DNA-templated transcription"/>
    <property type="evidence" value="ECO:0007669"/>
    <property type="project" value="UniProtKB-ARBA"/>
</dbReference>
<dbReference type="PANTHER" id="PTHR30154:SF34">
    <property type="entry name" value="TRANSCRIPTIONAL REGULATOR AZLB"/>
    <property type="match status" value="1"/>
</dbReference>
<dbReference type="InterPro" id="IPR036388">
    <property type="entry name" value="WH-like_DNA-bd_sf"/>
</dbReference>
<dbReference type="CDD" id="cd00090">
    <property type="entry name" value="HTH_ARSR"/>
    <property type="match status" value="1"/>
</dbReference>
<reference evidence="5 6" key="1">
    <citation type="submission" date="2019-03" db="EMBL/GenBank/DDBJ databases">
        <title>Genomic Encyclopedia of Type Strains, Phase IV (KMG-IV): sequencing the most valuable type-strain genomes for metagenomic binning, comparative biology and taxonomic classification.</title>
        <authorList>
            <person name="Goeker M."/>
        </authorList>
    </citation>
    <scope>NUCLEOTIDE SEQUENCE [LARGE SCALE GENOMIC DNA]</scope>
    <source>
        <strain evidence="5 6">DSM 23344</strain>
    </source>
</reference>
<dbReference type="InterPro" id="IPR011991">
    <property type="entry name" value="ArsR-like_HTH"/>
</dbReference>
<protein>
    <submittedName>
        <fullName evidence="5">AsnC family transcriptional regulator</fullName>
    </submittedName>
</protein>
<dbReference type="GO" id="GO:0043200">
    <property type="term" value="P:response to amino acid"/>
    <property type="evidence" value="ECO:0007669"/>
    <property type="project" value="TreeGrafter"/>
</dbReference>
<feature type="domain" description="HTH asnC-type" evidence="4">
    <location>
        <begin position="1"/>
        <end position="62"/>
    </location>
</feature>
<evidence type="ECO:0000313" key="5">
    <source>
        <dbReference type="EMBL" id="TCO73716.1"/>
    </source>
</evidence>
<keyword evidence="2" id="KW-0238">DNA-binding</keyword>
<dbReference type="InterPro" id="IPR019885">
    <property type="entry name" value="Tscrpt_reg_HTH_AsnC-type_CS"/>
</dbReference>
<dbReference type="RefSeq" id="WP_117319358.1">
    <property type="nucleotide sequence ID" value="NZ_QQSW01000024.1"/>
</dbReference>
<comment type="caution">
    <text evidence="5">The sequence shown here is derived from an EMBL/GenBank/DDBJ whole genome shotgun (WGS) entry which is preliminary data.</text>
</comment>
<dbReference type="PROSITE" id="PS50956">
    <property type="entry name" value="HTH_ASNC_2"/>
    <property type="match status" value="1"/>
</dbReference>
<dbReference type="InterPro" id="IPR000485">
    <property type="entry name" value="AsnC-type_HTH_dom"/>
</dbReference>
<dbReference type="GO" id="GO:0005829">
    <property type="term" value="C:cytosol"/>
    <property type="evidence" value="ECO:0007669"/>
    <property type="project" value="TreeGrafter"/>
</dbReference>
<dbReference type="InterPro" id="IPR011008">
    <property type="entry name" value="Dimeric_a/b-barrel"/>
</dbReference>
<dbReference type="InterPro" id="IPR019887">
    <property type="entry name" value="Tscrpt_reg_AsnC/Lrp_C"/>
</dbReference>
<dbReference type="PROSITE" id="PS00519">
    <property type="entry name" value="HTH_ASNC_1"/>
    <property type="match status" value="1"/>
</dbReference>
<keyword evidence="6" id="KW-1185">Reference proteome</keyword>
<dbReference type="OrthoDB" id="8590699at2"/>
<gene>
    <name evidence="5" type="ORF">EV688_11533</name>
</gene>
<organism evidence="5 6">
    <name type="scientific">Chromatocurvus halotolerans</name>
    <dbReference type="NCBI Taxonomy" id="1132028"/>
    <lineage>
        <taxon>Bacteria</taxon>
        <taxon>Pseudomonadati</taxon>
        <taxon>Pseudomonadota</taxon>
        <taxon>Gammaproteobacteria</taxon>
        <taxon>Cellvibrionales</taxon>
        <taxon>Halieaceae</taxon>
        <taxon>Chromatocurvus</taxon>
    </lineage>
</organism>
<evidence type="ECO:0000256" key="2">
    <source>
        <dbReference type="ARBA" id="ARBA00023125"/>
    </source>
</evidence>
<dbReference type="SUPFAM" id="SSF46785">
    <property type="entry name" value="Winged helix' DNA-binding domain"/>
    <property type="match status" value="1"/>
</dbReference>
<evidence type="ECO:0000259" key="4">
    <source>
        <dbReference type="PROSITE" id="PS50956"/>
    </source>
</evidence>
<evidence type="ECO:0000313" key="6">
    <source>
        <dbReference type="Proteomes" id="UP000294980"/>
    </source>
</evidence>
<dbReference type="Gene3D" id="1.10.10.10">
    <property type="entry name" value="Winged helix-like DNA-binding domain superfamily/Winged helix DNA-binding domain"/>
    <property type="match status" value="1"/>
</dbReference>
<dbReference type="EMBL" id="SLWX01000015">
    <property type="protein sequence ID" value="TCO73716.1"/>
    <property type="molecule type" value="Genomic_DNA"/>
</dbReference>
<dbReference type="Proteomes" id="UP000294980">
    <property type="component" value="Unassembled WGS sequence"/>
</dbReference>
<dbReference type="InterPro" id="IPR036390">
    <property type="entry name" value="WH_DNA-bd_sf"/>
</dbReference>
<proteinExistence type="predicted"/>
<name>A0A4R2KRU7_9GAMM</name>
<dbReference type="InterPro" id="IPR019888">
    <property type="entry name" value="Tscrpt_reg_AsnC-like"/>
</dbReference>
<dbReference type="Pfam" id="PF13412">
    <property type="entry name" value="HTH_24"/>
    <property type="match status" value="1"/>
</dbReference>
<dbReference type="GO" id="GO:0043565">
    <property type="term" value="F:sequence-specific DNA binding"/>
    <property type="evidence" value="ECO:0007669"/>
    <property type="project" value="InterPro"/>
</dbReference>
<dbReference type="Pfam" id="PF01037">
    <property type="entry name" value="AsnC_trans_reg"/>
    <property type="match status" value="1"/>
</dbReference>
<keyword evidence="1" id="KW-0805">Transcription regulation</keyword>
<evidence type="ECO:0000256" key="1">
    <source>
        <dbReference type="ARBA" id="ARBA00023015"/>
    </source>
</evidence>
<dbReference type="AlphaFoldDB" id="A0A4R2KRU7"/>
<sequence length="156" mass="17190">MDRFDRRIIAALQQDSAQPIAALADAIGLSTSACHRRIRSLEEAGVIVGYAARINRAALGLSLLVFVEISLNSQALEVLEAFENAVQGFDDILECHLTSGDADYILRVVARDMEDYADIHRNCLARLPHVSSMQTIFTLRPVKTWRGYPIPVAPAV</sequence>
<dbReference type="PANTHER" id="PTHR30154">
    <property type="entry name" value="LEUCINE-RESPONSIVE REGULATORY PROTEIN"/>
    <property type="match status" value="1"/>
</dbReference>
<keyword evidence="3" id="KW-0804">Transcription</keyword>
<dbReference type="SMART" id="SM00344">
    <property type="entry name" value="HTH_ASNC"/>
    <property type="match status" value="1"/>
</dbReference>
<accession>A0A4R2KRU7</accession>
<evidence type="ECO:0000256" key="3">
    <source>
        <dbReference type="ARBA" id="ARBA00023163"/>
    </source>
</evidence>
<dbReference type="Gene3D" id="3.30.70.920">
    <property type="match status" value="1"/>
</dbReference>
<dbReference type="PRINTS" id="PR00033">
    <property type="entry name" value="HTHASNC"/>
</dbReference>